<dbReference type="InterPro" id="IPR014718">
    <property type="entry name" value="GH-type_carb-bd"/>
</dbReference>
<dbReference type="Pfam" id="PF07971">
    <property type="entry name" value="Glyco_hydro_92"/>
    <property type="match status" value="1"/>
</dbReference>
<dbReference type="Gene3D" id="1.20.1610.10">
    <property type="entry name" value="alpha-1,2-mannosidases domains"/>
    <property type="match status" value="1"/>
</dbReference>
<dbReference type="InterPro" id="IPR041371">
    <property type="entry name" value="GH92_N"/>
</dbReference>
<dbReference type="Gene3D" id="2.70.98.10">
    <property type="match status" value="1"/>
</dbReference>
<dbReference type="InterPro" id="IPR012939">
    <property type="entry name" value="Glyco_hydro_92"/>
</dbReference>
<dbReference type="Gene3D" id="3.30.2080.10">
    <property type="entry name" value="GH92 mannosidase domain"/>
    <property type="match status" value="1"/>
</dbReference>
<sequence>MKHACWVWGAVMATLLNTGYASSPTGKQDLALTQYVDPMIGTDQSPPLVPAIAKTQPSPENLGGGFTAPAATLPAGMVQWGPDTPSVPNGWSPPGYHYSQTSITGFSLTHLSGVGCSGGGALPILPTVAGQAGAVPFKHANETARPGYYGVTLDNGIRVELTATLRSGAGRFAWPAGQAGQLNITVKTDASSQGGTVAIDPNDPRALSGSMVGGNFCDDGQTYKIYFYAKLDQPFTPKLSAGNALLTFASKPDAPLTVNMKVGVSYVSIQNAKDNLQQESGARSFDQIAKQADATWNRELNVIEVAGGNADNLKKFYTALYHALLAPSVFSDVNGDYSAMNGKIARVGAGHVHYTTFSSWDTYRSLMPLIAWLKPAAASDMMQSLVDDADTCGGAFPKWVEGNTSSDVMPGDNVPIVVAQSYMYGATGFDTQKALSIMLRTASGAATTCRNVVALPGLNLYQQLGYLPADANIRIDSSHNGGTASTTLEYATTDYAISRYALALGDATDAAKMLARSTNWKHVIHPASGTTPARLSDRNRNGNWVATSYDEVEGNVEQYTWMIPFDIPGLISALGGDAAVLPRLDTFNAYLNAGSRSPHLWIGNEPSFATPWLYNWTSRPDKTQALVRRIINEQFTTAASGLPGNDDEGATSGWFVWAALGLYPEVPAVPGFTLATPLFSHVTIRLADGKTLQIDASHAGSTYVQGVTLNGTALTSTWMDFDRVRKGGVLEFRLGDAPSSWGRPVTTR</sequence>
<dbReference type="SUPFAM" id="SSF48208">
    <property type="entry name" value="Six-hairpin glycosidases"/>
    <property type="match status" value="1"/>
</dbReference>
<protein>
    <recommendedName>
        <fullName evidence="5">Alpha-1,2-mannosidase</fullName>
    </recommendedName>
</protein>
<dbReference type="Gene3D" id="1.20.1050.60">
    <property type="entry name" value="alpha-1,2-mannosidase"/>
    <property type="match status" value="1"/>
</dbReference>
<dbReference type="InterPro" id="IPR050883">
    <property type="entry name" value="PNGase"/>
</dbReference>
<evidence type="ECO:0008006" key="5">
    <source>
        <dbReference type="Google" id="ProtNLM"/>
    </source>
</evidence>
<dbReference type="PANTHER" id="PTHR12143:SF39">
    <property type="entry name" value="SECRETED PROTEIN"/>
    <property type="match status" value="1"/>
</dbReference>
<reference evidence="4" key="1">
    <citation type="journal article" date="2019" name="Int. J. Syst. Evol. Microbiol.">
        <title>The Global Catalogue of Microorganisms (GCM) 10K type strain sequencing project: providing services to taxonomists for standard genome sequencing and annotation.</title>
        <authorList>
            <consortium name="The Broad Institute Genomics Platform"/>
            <consortium name="The Broad Institute Genome Sequencing Center for Infectious Disease"/>
            <person name="Wu L."/>
            <person name="Ma J."/>
        </authorList>
    </citation>
    <scope>NUCLEOTIDE SEQUENCE [LARGE SCALE GENOMIC DNA]</scope>
    <source>
        <strain evidence="4">NBRC 111981</strain>
    </source>
</reference>
<keyword evidence="4" id="KW-1185">Reference proteome</keyword>
<organism evidence="3 4">
    <name type="scientific">Dyella flagellata</name>
    <dbReference type="NCBI Taxonomy" id="1867833"/>
    <lineage>
        <taxon>Bacteria</taxon>
        <taxon>Pseudomonadati</taxon>
        <taxon>Pseudomonadota</taxon>
        <taxon>Gammaproteobacteria</taxon>
        <taxon>Lysobacterales</taxon>
        <taxon>Rhodanobacteraceae</taxon>
        <taxon>Dyella</taxon>
    </lineage>
</organism>
<evidence type="ECO:0000259" key="2">
    <source>
        <dbReference type="Pfam" id="PF17678"/>
    </source>
</evidence>
<dbReference type="EMBL" id="BSOA01000028">
    <property type="protein sequence ID" value="GLQ89074.1"/>
    <property type="molecule type" value="Genomic_DNA"/>
</dbReference>
<name>A0ABQ5XF61_9GAMM</name>
<gene>
    <name evidence="3" type="ORF">GCM10007898_26460</name>
</gene>
<dbReference type="Proteomes" id="UP001156627">
    <property type="component" value="Unassembled WGS sequence"/>
</dbReference>
<evidence type="ECO:0000259" key="1">
    <source>
        <dbReference type="Pfam" id="PF07971"/>
    </source>
</evidence>
<feature type="domain" description="Glycosyl hydrolase family 92 N-terminal" evidence="2">
    <location>
        <begin position="35"/>
        <end position="237"/>
    </location>
</feature>
<dbReference type="InterPro" id="IPR005887">
    <property type="entry name" value="GH92_a_mannosidase_put"/>
</dbReference>
<dbReference type="Pfam" id="PF17678">
    <property type="entry name" value="Glyco_hydro_92N"/>
    <property type="match status" value="1"/>
</dbReference>
<proteinExistence type="predicted"/>
<comment type="caution">
    <text evidence="3">The sequence shown here is derived from an EMBL/GenBank/DDBJ whole genome shotgun (WGS) entry which is preliminary data.</text>
</comment>
<dbReference type="InterPro" id="IPR008928">
    <property type="entry name" value="6-hairpin_glycosidase_sf"/>
</dbReference>
<dbReference type="NCBIfam" id="TIGR01180">
    <property type="entry name" value="aman2_put"/>
    <property type="match status" value="1"/>
</dbReference>
<evidence type="ECO:0000313" key="4">
    <source>
        <dbReference type="Proteomes" id="UP001156627"/>
    </source>
</evidence>
<evidence type="ECO:0000313" key="3">
    <source>
        <dbReference type="EMBL" id="GLQ89074.1"/>
    </source>
</evidence>
<feature type="domain" description="Glycosyl hydrolase family 92" evidence="1">
    <location>
        <begin position="271"/>
        <end position="736"/>
    </location>
</feature>
<dbReference type="PANTHER" id="PTHR12143">
    <property type="entry name" value="PEPTIDE N-GLYCANASE PNGASE -RELATED"/>
    <property type="match status" value="1"/>
</dbReference>
<accession>A0ABQ5XF61</accession>